<accession>A0ABR3W9Y2</accession>
<keyword evidence="3" id="KW-0032">Aminotransferase</keyword>
<keyword evidence="4" id="KW-0808">Transferase</keyword>
<evidence type="ECO:0000256" key="2">
    <source>
        <dbReference type="ARBA" id="ARBA00007441"/>
    </source>
</evidence>
<dbReference type="Gene3D" id="3.90.1150.10">
    <property type="entry name" value="Aspartate Aminotransferase, domain 1"/>
    <property type="match status" value="1"/>
</dbReference>
<dbReference type="PANTHER" id="PTHR43795:SF32">
    <property type="entry name" value="AMINOTRANSFERASE GLII-RELATED"/>
    <property type="match status" value="1"/>
</dbReference>
<dbReference type="Pfam" id="PF00155">
    <property type="entry name" value="Aminotran_1_2"/>
    <property type="match status" value="1"/>
</dbReference>
<dbReference type="InterPro" id="IPR004839">
    <property type="entry name" value="Aminotransferase_I/II_large"/>
</dbReference>
<comment type="caution">
    <text evidence="7">The sequence shown here is derived from an EMBL/GenBank/DDBJ whole genome shotgun (WGS) entry which is preliminary data.</text>
</comment>
<sequence>MPASSCHGLSKRGWANVETIMPKIKGAVAQRKIKNNANIDLSTAENWLMRPELMEICKAAVEEHLEPRHFSYPRGFSGDPDLLDAFAAFFNTYFAPQAPVLPSHLSTAPGAAGCIDALLYNICEPGDGVLLPGMYWNGFDFTMRVRSQVNPVAVQLHSLASTFSSAELIPALEQAYRSSEYTIRALMITNPHNPLAICYPKAVLIDCLRFCARHDLHFISDEVYALTSFTSPDLPSPTPFTSVLSLDLDAVGAVKSRVHMVWSTSKDFGQSGMRMGCAVSQHSEEMAVGLALAANTVTSALSSIFVTRLLTSAELPALVRTNSERLGAAYATLTAFFAESGVRYAPCNAGLYVFARLAGDVETWEEEEAMVERLKHAGVLVSAGRAYHGPAREKGWMRVGFAVEESELREAIRRMKCVLEEVKMAKGINGHHAENAPSHLFLESTP</sequence>
<dbReference type="CDD" id="cd00609">
    <property type="entry name" value="AAT_like"/>
    <property type="match status" value="1"/>
</dbReference>
<dbReference type="SUPFAM" id="SSF53383">
    <property type="entry name" value="PLP-dependent transferases"/>
    <property type="match status" value="1"/>
</dbReference>
<dbReference type="EMBL" id="JAWRVE010000119">
    <property type="protein sequence ID" value="KAL1856868.1"/>
    <property type="molecule type" value="Genomic_DNA"/>
</dbReference>
<evidence type="ECO:0000256" key="5">
    <source>
        <dbReference type="ARBA" id="ARBA00022898"/>
    </source>
</evidence>
<reference evidence="7 8" key="1">
    <citation type="journal article" date="2024" name="IMA Fungus">
        <title>IMA Genome - F19 : A genome assembly and annotation guide to empower mycologists, including annotated draft genome sequences of Ceratocystis pirilliformis, Diaporthe australafricana, Fusarium ophioides, Paecilomyces lecythidis, and Sporothrix stenoceras.</title>
        <authorList>
            <person name="Aylward J."/>
            <person name="Wilson A.M."/>
            <person name="Visagie C.M."/>
            <person name="Spraker J."/>
            <person name="Barnes I."/>
            <person name="Buitendag C."/>
            <person name="Ceriani C."/>
            <person name="Del Mar Angel L."/>
            <person name="du Plessis D."/>
            <person name="Fuchs T."/>
            <person name="Gasser K."/>
            <person name="Kramer D."/>
            <person name="Li W."/>
            <person name="Munsamy K."/>
            <person name="Piso A."/>
            <person name="Price J.L."/>
            <person name="Sonnekus B."/>
            <person name="Thomas C."/>
            <person name="van der Nest A."/>
            <person name="van Dijk A."/>
            <person name="van Heerden A."/>
            <person name="van Vuuren N."/>
            <person name="Yilmaz N."/>
            <person name="Duong T.A."/>
            <person name="van der Merwe N.A."/>
            <person name="Wingfield M.J."/>
            <person name="Wingfield B.D."/>
        </authorList>
    </citation>
    <scope>NUCLEOTIDE SEQUENCE [LARGE SCALE GENOMIC DNA]</scope>
    <source>
        <strain evidence="7 8">CMW 18300</strain>
    </source>
</reference>
<dbReference type="InterPro" id="IPR015424">
    <property type="entry name" value="PyrdxlP-dep_Trfase"/>
</dbReference>
<gene>
    <name evidence="7" type="ORF">Daus18300_010631</name>
</gene>
<organism evidence="7 8">
    <name type="scientific">Diaporthe australafricana</name>
    <dbReference type="NCBI Taxonomy" id="127596"/>
    <lineage>
        <taxon>Eukaryota</taxon>
        <taxon>Fungi</taxon>
        <taxon>Dikarya</taxon>
        <taxon>Ascomycota</taxon>
        <taxon>Pezizomycotina</taxon>
        <taxon>Sordariomycetes</taxon>
        <taxon>Sordariomycetidae</taxon>
        <taxon>Diaporthales</taxon>
        <taxon>Diaporthaceae</taxon>
        <taxon>Diaporthe</taxon>
    </lineage>
</organism>
<comment type="similarity">
    <text evidence="2">Belongs to the class-I pyridoxal-phosphate-dependent aminotransferase family.</text>
</comment>
<dbReference type="Proteomes" id="UP001583177">
    <property type="component" value="Unassembled WGS sequence"/>
</dbReference>
<dbReference type="Gene3D" id="3.40.640.10">
    <property type="entry name" value="Type I PLP-dependent aspartate aminotransferase-like (Major domain)"/>
    <property type="match status" value="1"/>
</dbReference>
<dbReference type="InterPro" id="IPR015422">
    <property type="entry name" value="PyrdxlP-dep_Trfase_small"/>
</dbReference>
<dbReference type="InterPro" id="IPR015421">
    <property type="entry name" value="PyrdxlP-dep_Trfase_major"/>
</dbReference>
<evidence type="ECO:0000313" key="8">
    <source>
        <dbReference type="Proteomes" id="UP001583177"/>
    </source>
</evidence>
<evidence type="ECO:0000256" key="3">
    <source>
        <dbReference type="ARBA" id="ARBA00022576"/>
    </source>
</evidence>
<protein>
    <submittedName>
        <fullName evidence="7">Secondary metabolism biosynthetic enzyme</fullName>
    </submittedName>
</protein>
<keyword evidence="8" id="KW-1185">Reference proteome</keyword>
<dbReference type="InterPro" id="IPR050478">
    <property type="entry name" value="Ethylene_sulfur-biosynth"/>
</dbReference>
<evidence type="ECO:0000256" key="4">
    <source>
        <dbReference type="ARBA" id="ARBA00022679"/>
    </source>
</evidence>
<name>A0ABR3W9Y2_9PEZI</name>
<evidence type="ECO:0000256" key="1">
    <source>
        <dbReference type="ARBA" id="ARBA00001933"/>
    </source>
</evidence>
<feature type="domain" description="Aminotransferase class I/classII large" evidence="6">
    <location>
        <begin position="53"/>
        <end position="414"/>
    </location>
</feature>
<proteinExistence type="inferred from homology"/>
<dbReference type="PANTHER" id="PTHR43795">
    <property type="entry name" value="BIFUNCTIONAL ASPARTATE AMINOTRANSFERASE AND GLUTAMATE/ASPARTATE-PREPHENATE AMINOTRANSFERASE-RELATED"/>
    <property type="match status" value="1"/>
</dbReference>
<dbReference type="PRINTS" id="PR00753">
    <property type="entry name" value="ACCSYNTHASE"/>
</dbReference>
<evidence type="ECO:0000313" key="7">
    <source>
        <dbReference type="EMBL" id="KAL1856868.1"/>
    </source>
</evidence>
<comment type="cofactor">
    <cofactor evidence="1">
        <name>pyridoxal 5'-phosphate</name>
        <dbReference type="ChEBI" id="CHEBI:597326"/>
    </cofactor>
</comment>
<keyword evidence="5" id="KW-0663">Pyridoxal phosphate</keyword>
<evidence type="ECO:0000259" key="6">
    <source>
        <dbReference type="Pfam" id="PF00155"/>
    </source>
</evidence>